<dbReference type="eggNOG" id="COG0457">
    <property type="taxonomic scope" value="Bacteria"/>
</dbReference>
<dbReference type="Gene3D" id="1.25.40.10">
    <property type="entry name" value="Tetratricopeptide repeat domain"/>
    <property type="match status" value="2"/>
</dbReference>
<dbReference type="NCBIfam" id="NF047558">
    <property type="entry name" value="TPR_END_plus"/>
    <property type="match status" value="1"/>
</dbReference>
<dbReference type="EMBL" id="LJXT01000007">
    <property type="protein sequence ID" value="KPQ19624.1"/>
    <property type="molecule type" value="Genomic_DNA"/>
</dbReference>
<dbReference type="InterPro" id="IPR019734">
    <property type="entry name" value="TPR_rpt"/>
</dbReference>
<dbReference type="PATRIC" id="fig|1305737.6.peg.1083"/>
<organism evidence="1 2">
    <name type="scientific">Algoriphagus marincola HL-49</name>
    <dbReference type="NCBI Taxonomy" id="1305737"/>
    <lineage>
        <taxon>Bacteria</taxon>
        <taxon>Pseudomonadati</taxon>
        <taxon>Bacteroidota</taxon>
        <taxon>Cytophagia</taxon>
        <taxon>Cytophagales</taxon>
        <taxon>Cyclobacteriaceae</taxon>
        <taxon>Algoriphagus</taxon>
    </lineage>
</organism>
<sequence>MPARLFQNCKKIIFLLFFFLGWSASAQEYRFIKEVNLSPAKLEYFRDSVRFQIEGSIPIESVVTPRNPRLNLSLKAAGNILELGEISLEKNLSDYTYSESYRFAYEPWMQESLLELSFFQGKKQQLEPYEKRVLAKGIITTPFLAKIGRFAPSEGIQDVGLFIPGGIVDRGNDQTMTYRIQFRPGSSDFEATPANDAQLTLLRKFVTENPDITSIKITGIQSPENQEGKSSRLGMKRAEAVKSVILSKNIILSESLIALEARWNDWFDFRILLRDYEQVSTSVKDQLYGILMNGEDYLTQLESLKRVRGFDQVSRQLYPKLRAVNIEVRAKPGKGIGMQKMAILEKELKGNSSVSKLSFVDWATAAESSPRLKEKTEIYVKMTELFRSVMPYNNLAVVKMREAQRTFDEDLKENLWTEAEWLLNQAIRLEPNGYSLHNKGQIAALRGDFWEAYKLLSEASTLTRNQDFLKGNEALRGALDIIRGDYKLATLRFDYSFDNAKDLFNKGLAFFLAGDYAQSSIAFEESVIQNRSFGYGYYGLALLAVNAGQKEVALIQLQRAVSLNEELYRWMLYDPSFEEIREMDDFFDSSEKTQSYKNSY</sequence>
<evidence type="ECO:0000313" key="2">
    <source>
        <dbReference type="Proteomes" id="UP000050421"/>
    </source>
</evidence>
<dbReference type="SMART" id="SM00028">
    <property type="entry name" value="TPR"/>
    <property type="match status" value="3"/>
</dbReference>
<proteinExistence type="predicted"/>
<protein>
    <submittedName>
        <fullName evidence="1">TPR domain protein</fullName>
    </submittedName>
</protein>
<dbReference type="Proteomes" id="UP000050421">
    <property type="component" value="Unassembled WGS sequence"/>
</dbReference>
<dbReference type="InterPro" id="IPR036737">
    <property type="entry name" value="OmpA-like_sf"/>
</dbReference>
<gene>
    <name evidence="1" type="ORF">HLUCCX10_02130</name>
</gene>
<dbReference type="OrthoDB" id="1489296at2"/>
<dbReference type="STRING" id="1305737.GCA_000526355_00252"/>
<dbReference type="AlphaFoldDB" id="A0A0P8ALF0"/>
<comment type="caution">
    <text evidence="1">The sequence shown here is derived from an EMBL/GenBank/DDBJ whole genome shotgun (WGS) entry which is preliminary data.</text>
</comment>
<accession>A0A0P8ALF0</accession>
<name>A0A0P8ALF0_9BACT</name>
<evidence type="ECO:0000313" key="1">
    <source>
        <dbReference type="EMBL" id="KPQ19624.1"/>
    </source>
</evidence>
<reference evidence="1 2" key="1">
    <citation type="submission" date="2015-09" db="EMBL/GenBank/DDBJ databases">
        <title>Identification and resolution of microdiversity through metagenomic sequencing of parallel consortia.</title>
        <authorList>
            <person name="Nelson W.C."/>
            <person name="Romine M.F."/>
            <person name="Lindemann S.R."/>
        </authorList>
    </citation>
    <scope>NUCLEOTIDE SEQUENCE [LARGE SCALE GENOMIC DNA]</scope>
    <source>
        <strain evidence="1">HL-49</strain>
    </source>
</reference>
<dbReference type="Gene3D" id="3.30.1330.60">
    <property type="entry name" value="OmpA-like domain"/>
    <property type="match status" value="1"/>
</dbReference>
<dbReference type="InterPro" id="IPR011990">
    <property type="entry name" value="TPR-like_helical_dom_sf"/>
</dbReference>
<dbReference type="SUPFAM" id="SSF103088">
    <property type="entry name" value="OmpA-like"/>
    <property type="match status" value="1"/>
</dbReference>
<dbReference type="SUPFAM" id="SSF48452">
    <property type="entry name" value="TPR-like"/>
    <property type="match status" value="1"/>
</dbReference>